<organism evidence="1 2">
    <name type="scientific">Bradyrhizobium vignae</name>
    <dbReference type="NCBI Taxonomy" id="1549949"/>
    <lineage>
        <taxon>Bacteria</taxon>
        <taxon>Pseudomonadati</taxon>
        <taxon>Pseudomonadota</taxon>
        <taxon>Alphaproteobacteria</taxon>
        <taxon>Hyphomicrobiales</taxon>
        <taxon>Nitrobacteraceae</taxon>
        <taxon>Bradyrhizobium</taxon>
    </lineage>
</organism>
<protein>
    <submittedName>
        <fullName evidence="1">Uncharacterized protein</fullName>
    </submittedName>
</protein>
<evidence type="ECO:0000313" key="2">
    <source>
        <dbReference type="Proteomes" id="UP000669317"/>
    </source>
</evidence>
<keyword evidence="2" id="KW-1185">Reference proteome</keyword>
<proteinExistence type="predicted"/>
<reference evidence="1 2" key="1">
    <citation type="submission" date="2021-03" db="EMBL/GenBank/DDBJ databases">
        <title>Genome Sequence of Bradyrhizobium vignae strain ISRA400.</title>
        <authorList>
            <person name="Tisa L.S."/>
            <person name="Svistoonoff S."/>
            <person name="Hocher V."/>
            <person name="Fall S."/>
            <person name="Zaiya A."/>
            <person name="Naing D."/>
            <person name="Niang N."/>
            <person name="Diouf A."/>
            <person name="Dasylva M.C."/>
            <person name="Toure O."/>
            <person name="Gueye M."/>
            <person name="Gully D."/>
            <person name="Tisseyre P."/>
            <person name="Simpson S."/>
            <person name="Morris K."/>
            <person name="Thomas W.K."/>
        </authorList>
    </citation>
    <scope>NUCLEOTIDE SEQUENCE [LARGE SCALE GENOMIC DNA]</scope>
    <source>
        <strain evidence="1 2">ISRA400</strain>
    </source>
</reference>
<sequence>MGSLRRLCSTRLVVMIPLLLPALERHGTLKLSADERALVFQIRAATIERFLSDVKIAAAEDEGSAFALPYGVHSMTGDHLRRGTAKRIWLRTAACPYPARSFRR</sequence>
<comment type="caution">
    <text evidence="1">The sequence shown here is derived from an EMBL/GenBank/DDBJ whole genome shotgun (WGS) entry which is preliminary data.</text>
</comment>
<evidence type="ECO:0000313" key="1">
    <source>
        <dbReference type="EMBL" id="MBP0116048.1"/>
    </source>
</evidence>
<name>A0ABS4A6L1_9BRAD</name>
<dbReference type="EMBL" id="JAGIKT010000113">
    <property type="protein sequence ID" value="MBP0116048.1"/>
    <property type="molecule type" value="Genomic_DNA"/>
</dbReference>
<dbReference type="RefSeq" id="WP_209296565.1">
    <property type="nucleotide sequence ID" value="NZ_JAGIKT010000113.1"/>
</dbReference>
<accession>A0ABS4A6L1</accession>
<dbReference type="Proteomes" id="UP000669317">
    <property type="component" value="Unassembled WGS sequence"/>
</dbReference>
<gene>
    <name evidence="1" type="ORF">JWS04_34295</name>
</gene>